<proteinExistence type="predicted"/>
<dbReference type="AlphaFoldDB" id="A0A6A6GYD0"/>
<dbReference type="PANTHER" id="PTHR43130">
    <property type="entry name" value="ARAC-FAMILY TRANSCRIPTIONAL REGULATOR"/>
    <property type="match status" value="1"/>
</dbReference>
<dbReference type="CDD" id="cd03139">
    <property type="entry name" value="GATase1_PfpI_2"/>
    <property type="match status" value="1"/>
</dbReference>
<gene>
    <name evidence="2" type="ORF">EV356DRAFT_453094</name>
</gene>
<dbReference type="EMBL" id="ML991835">
    <property type="protein sequence ID" value="KAF2230814.1"/>
    <property type="molecule type" value="Genomic_DNA"/>
</dbReference>
<protein>
    <submittedName>
        <fullName evidence="2">ThiJ/PfpI family protein</fullName>
    </submittedName>
</protein>
<dbReference type="PANTHER" id="PTHR43130:SF15">
    <property type="entry name" value="THIJ_PFPI FAMILY PROTEIN (AFU_ORTHOLOGUE AFUA_5G14240)"/>
    <property type="match status" value="1"/>
</dbReference>
<dbReference type="InterPro" id="IPR029062">
    <property type="entry name" value="Class_I_gatase-like"/>
</dbReference>
<dbReference type="Gene3D" id="3.40.50.880">
    <property type="match status" value="1"/>
</dbReference>
<reference evidence="2" key="1">
    <citation type="journal article" date="2020" name="Stud. Mycol.">
        <title>101 Dothideomycetes genomes: a test case for predicting lifestyles and emergence of pathogens.</title>
        <authorList>
            <person name="Haridas S."/>
            <person name="Albert R."/>
            <person name="Binder M."/>
            <person name="Bloem J."/>
            <person name="Labutti K."/>
            <person name="Salamov A."/>
            <person name="Andreopoulos B."/>
            <person name="Baker S."/>
            <person name="Barry K."/>
            <person name="Bills G."/>
            <person name="Bluhm B."/>
            <person name="Cannon C."/>
            <person name="Castanera R."/>
            <person name="Culley D."/>
            <person name="Daum C."/>
            <person name="Ezra D."/>
            <person name="Gonzalez J."/>
            <person name="Henrissat B."/>
            <person name="Kuo A."/>
            <person name="Liang C."/>
            <person name="Lipzen A."/>
            <person name="Lutzoni F."/>
            <person name="Magnuson J."/>
            <person name="Mondo S."/>
            <person name="Nolan M."/>
            <person name="Ohm R."/>
            <person name="Pangilinan J."/>
            <person name="Park H.-J."/>
            <person name="Ramirez L."/>
            <person name="Alfaro M."/>
            <person name="Sun H."/>
            <person name="Tritt A."/>
            <person name="Yoshinaga Y."/>
            <person name="Zwiers L.-H."/>
            <person name="Turgeon B."/>
            <person name="Goodwin S."/>
            <person name="Spatafora J."/>
            <person name="Crous P."/>
            <person name="Grigoriev I."/>
        </authorList>
    </citation>
    <scope>NUCLEOTIDE SEQUENCE</scope>
    <source>
        <strain evidence="2">Tuck. ex Michener</strain>
    </source>
</reference>
<accession>A0A6A6GYD0</accession>
<dbReference type="SUPFAM" id="SSF52317">
    <property type="entry name" value="Class I glutamine amidotransferase-like"/>
    <property type="match status" value="1"/>
</dbReference>
<dbReference type="OrthoDB" id="543156at2759"/>
<dbReference type="InterPro" id="IPR052158">
    <property type="entry name" value="INH-QAR"/>
</dbReference>
<keyword evidence="3" id="KW-1185">Reference proteome</keyword>
<evidence type="ECO:0000313" key="3">
    <source>
        <dbReference type="Proteomes" id="UP000800092"/>
    </source>
</evidence>
<feature type="domain" description="DJ-1/PfpI" evidence="1">
    <location>
        <begin position="18"/>
        <end position="193"/>
    </location>
</feature>
<organism evidence="2 3">
    <name type="scientific">Viridothelium virens</name>
    <name type="common">Speckled blister lichen</name>
    <name type="synonym">Trypethelium virens</name>
    <dbReference type="NCBI Taxonomy" id="1048519"/>
    <lineage>
        <taxon>Eukaryota</taxon>
        <taxon>Fungi</taxon>
        <taxon>Dikarya</taxon>
        <taxon>Ascomycota</taxon>
        <taxon>Pezizomycotina</taxon>
        <taxon>Dothideomycetes</taxon>
        <taxon>Dothideomycetes incertae sedis</taxon>
        <taxon>Trypetheliales</taxon>
        <taxon>Trypetheliaceae</taxon>
        <taxon>Viridothelium</taxon>
    </lineage>
</organism>
<evidence type="ECO:0000313" key="2">
    <source>
        <dbReference type="EMBL" id="KAF2230814.1"/>
    </source>
</evidence>
<dbReference type="Proteomes" id="UP000800092">
    <property type="component" value="Unassembled WGS sequence"/>
</dbReference>
<dbReference type="Pfam" id="PF01965">
    <property type="entry name" value="DJ-1_PfpI"/>
    <property type="match status" value="1"/>
</dbReference>
<dbReference type="InterPro" id="IPR002818">
    <property type="entry name" value="DJ-1/PfpI"/>
</dbReference>
<evidence type="ECO:0000259" key="1">
    <source>
        <dbReference type="Pfam" id="PF01965"/>
    </source>
</evidence>
<name>A0A6A6GYD0_VIRVR</name>
<sequence length="245" mass="26439">MPQYSNFPRSFGVLYYPGFEVLDIAGPLEALNILARMKGFEDMELSIISKTLDPVSVGPIAPDTTSKNFAGRQRYLPTHTFANAPPLDVLIVPGGFGSADPLPSGGKPDIEGYVDFAHKAYCGLEGRQPLKYFITVCNGTIIAAKAGILDGHKATTNKDGWNAITPLGPKTHWIAKARWVSSGNVWTTSGVSAGGDGILAWMNSILPDEIVTKVEVSMEWIRSKSADNDPFAEIEGCQDVLPKEK</sequence>